<feature type="transmembrane region" description="Helical" evidence="11">
    <location>
        <begin position="224"/>
        <end position="244"/>
    </location>
</feature>
<dbReference type="PANTHER" id="PTHR43221">
    <property type="entry name" value="PROTEASE HTPX"/>
    <property type="match status" value="1"/>
</dbReference>
<dbReference type="GO" id="GO:0006508">
    <property type="term" value="P:proteolysis"/>
    <property type="evidence" value="ECO:0007669"/>
    <property type="project" value="UniProtKB-KW"/>
</dbReference>
<keyword evidence="6 10" id="KW-0862">Zinc</keyword>
<feature type="domain" description="Peptidase M48" evidence="12">
    <location>
        <begin position="103"/>
        <end position="323"/>
    </location>
</feature>
<keyword evidence="5 10" id="KW-0378">Hydrolase</keyword>
<evidence type="ECO:0000256" key="1">
    <source>
        <dbReference type="ARBA" id="ARBA00022475"/>
    </source>
</evidence>
<accession>A0A9X2XFY6</accession>
<comment type="similarity">
    <text evidence="10">Belongs to the peptidase M48 family.</text>
</comment>
<evidence type="ECO:0000256" key="8">
    <source>
        <dbReference type="ARBA" id="ARBA00023049"/>
    </source>
</evidence>
<name>A0A9X2XFY6_9PSED</name>
<dbReference type="CDD" id="cd07340">
    <property type="entry name" value="M48B_Htpx_like"/>
    <property type="match status" value="1"/>
</dbReference>
<evidence type="ECO:0000259" key="12">
    <source>
        <dbReference type="Pfam" id="PF01435"/>
    </source>
</evidence>
<evidence type="ECO:0000313" key="14">
    <source>
        <dbReference type="Proteomes" id="UP001139955"/>
    </source>
</evidence>
<keyword evidence="8 10" id="KW-0482">Metalloprotease</keyword>
<keyword evidence="9 11" id="KW-0472">Membrane</keyword>
<dbReference type="InterPro" id="IPR050083">
    <property type="entry name" value="HtpX_protease"/>
</dbReference>
<protein>
    <submittedName>
        <fullName evidence="13">M48 family metallopeptidase</fullName>
    </submittedName>
</protein>
<evidence type="ECO:0000256" key="6">
    <source>
        <dbReference type="ARBA" id="ARBA00022833"/>
    </source>
</evidence>
<keyword evidence="7 11" id="KW-1133">Transmembrane helix</keyword>
<dbReference type="InterPro" id="IPR001915">
    <property type="entry name" value="Peptidase_M48"/>
</dbReference>
<dbReference type="GO" id="GO:0004222">
    <property type="term" value="F:metalloendopeptidase activity"/>
    <property type="evidence" value="ECO:0007669"/>
    <property type="project" value="InterPro"/>
</dbReference>
<evidence type="ECO:0000256" key="11">
    <source>
        <dbReference type="SAM" id="Phobius"/>
    </source>
</evidence>
<evidence type="ECO:0000256" key="9">
    <source>
        <dbReference type="ARBA" id="ARBA00023136"/>
    </source>
</evidence>
<dbReference type="Pfam" id="PF01435">
    <property type="entry name" value="Peptidase_M48"/>
    <property type="match status" value="1"/>
</dbReference>
<keyword evidence="2 10" id="KW-0645">Protease</keyword>
<dbReference type="Proteomes" id="UP001139955">
    <property type="component" value="Unassembled WGS sequence"/>
</dbReference>
<evidence type="ECO:0000256" key="7">
    <source>
        <dbReference type="ARBA" id="ARBA00022989"/>
    </source>
</evidence>
<keyword evidence="4" id="KW-0479">Metal-binding</keyword>
<evidence type="ECO:0000256" key="3">
    <source>
        <dbReference type="ARBA" id="ARBA00022692"/>
    </source>
</evidence>
<keyword evidence="3 11" id="KW-0812">Transmembrane</keyword>
<proteinExistence type="inferred from homology"/>
<sequence length="341" mass="36707">MNFFEQQHQARRKTTQLVNLMILSVLALIVLTSLPFVYTGFEDYLNGTGSLRDALMAMAVIASLISGVVVIGGLLKYRELRAGGKVVAEKLGGRLINDNARSLDEQRLMNVVEEMAIASGTITPAVYLLPDETINAFAAGLTPENAAIGVTQGAVRLLTREELQAVIAHEFSHIFNGDMRLNTQLVAVVHGLLVLGLTGAYILASQLKIESGKKRDLRMVLLGMFIGLVLCAAGFAGNFFANLIKAGVSRQREFLADASAVQFTRNPQSIVGALKKIGGQGSSIRAARAGEFSHLYFSAGVSNPLSRLFATHPNLSERIRRIDPQWDGNFAPAQAGSSPQV</sequence>
<feature type="transmembrane region" description="Helical" evidence="11">
    <location>
        <begin position="185"/>
        <end position="204"/>
    </location>
</feature>
<organism evidence="13 14">
    <name type="scientific">Pseudomonas koreensis</name>
    <dbReference type="NCBI Taxonomy" id="198620"/>
    <lineage>
        <taxon>Bacteria</taxon>
        <taxon>Pseudomonadati</taxon>
        <taxon>Pseudomonadota</taxon>
        <taxon>Gammaproteobacteria</taxon>
        <taxon>Pseudomonadales</taxon>
        <taxon>Pseudomonadaceae</taxon>
        <taxon>Pseudomonas</taxon>
    </lineage>
</organism>
<comment type="caution">
    <text evidence="13">The sequence shown here is derived from an EMBL/GenBank/DDBJ whole genome shotgun (WGS) entry which is preliminary data.</text>
</comment>
<dbReference type="GO" id="GO:0046872">
    <property type="term" value="F:metal ion binding"/>
    <property type="evidence" value="ECO:0007669"/>
    <property type="project" value="UniProtKB-KW"/>
</dbReference>
<feature type="transmembrane region" description="Helical" evidence="11">
    <location>
        <begin position="20"/>
        <end position="38"/>
    </location>
</feature>
<evidence type="ECO:0000256" key="2">
    <source>
        <dbReference type="ARBA" id="ARBA00022670"/>
    </source>
</evidence>
<evidence type="ECO:0000256" key="5">
    <source>
        <dbReference type="ARBA" id="ARBA00022801"/>
    </source>
</evidence>
<dbReference type="AlphaFoldDB" id="A0A9X2XFY6"/>
<evidence type="ECO:0000313" key="13">
    <source>
        <dbReference type="EMBL" id="MCU7248245.1"/>
    </source>
</evidence>
<comment type="cofactor">
    <cofactor evidence="10">
        <name>Zn(2+)</name>
        <dbReference type="ChEBI" id="CHEBI:29105"/>
    </cofactor>
    <text evidence="10">Binds 1 zinc ion per subunit.</text>
</comment>
<reference evidence="13" key="2">
    <citation type="journal article" date="2023" name="mSystems">
        <title>Charting the Lipopeptidome of Nonpathogenic Pseudomonas.</title>
        <authorList>
            <person name="Cesa-Luna C."/>
            <person name="Geudens N."/>
            <person name="Girard L."/>
            <person name="De Roo V."/>
            <person name="Maklad H.R."/>
            <person name="Martins J.C."/>
            <person name="Hofte M."/>
            <person name="De Mot R."/>
        </authorList>
    </citation>
    <scope>NUCLEOTIDE SEQUENCE</scope>
    <source>
        <strain evidence="13">B1M3-32</strain>
    </source>
</reference>
<keyword evidence="1" id="KW-1003">Cell membrane</keyword>
<evidence type="ECO:0000256" key="4">
    <source>
        <dbReference type="ARBA" id="ARBA00022723"/>
    </source>
</evidence>
<evidence type="ECO:0000256" key="10">
    <source>
        <dbReference type="RuleBase" id="RU003983"/>
    </source>
</evidence>
<feature type="transmembrane region" description="Helical" evidence="11">
    <location>
        <begin position="54"/>
        <end position="75"/>
    </location>
</feature>
<dbReference type="PANTHER" id="PTHR43221:SF2">
    <property type="entry name" value="PROTEASE HTPX HOMOLOG"/>
    <property type="match status" value="1"/>
</dbReference>
<dbReference type="Gene3D" id="3.30.2010.10">
    <property type="entry name" value="Metalloproteases ('zincins'), catalytic domain"/>
    <property type="match status" value="1"/>
</dbReference>
<dbReference type="RefSeq" id="WP_301621845.1">
    <property type="nucleotide sequence ID" value="NZ_JAOSKY010000004.1"/>
</dbReference>
<keyword evidence="14" id="KW-1185">Reference proteome</keyword>
<gene>
    <name evidence="13" type="ORF">OC940_10570</name>
</gene>
<dbReference type="EMBL" id="JAOSKY010000004">
    <property type="protein sequence ID" value="MCU7248245.1"/>
    <property type="molecule type" value="Genomic_DNA"/>
</dbReference>
<reference evidence="13" key="1">
    <citation type="submission" date="2022-09" db="EMBL/GenBank/DDBJ databases">
        <authorList>
            <person name="Cesa-Luna C."/>
            <person name="Girard L."/>
            <person name="Lood C."/>
            <person name="Hofte M."/>
            <person name="De Mot R."/>
        </authorList>
    </citation>
    <scope>NUCLEOTIDE SEQUENCE</scope>
    <source>
        <strain evidence="13">B1M3-32</strain>
    </source>
</reference>